<evidence type="ECO:0000256" key="4">
    <source>
        <dbReference type="SAM" id="SignalP"/>
    </source>
</evidence>
<dbReference type="PRINTS" id="PR00947">
    <property type="entry name" value="CUTICLE"/>
</dbReference>
<dbReference type="EMBL" id="AP028909">
    <property type="protein sequence ID" value="BES89073.1"/>
    <property type="molecule type" value="Genomic_DNA"/>
</dbReference>
<evidence type="ECO:0000256" key="1">
    <source>
        <dbReference type="ARBA" id="ARBA00022460"/>
    </source>
</evidence>
<feature type="region of interest" description="Disordered" evidence="3">
    <location>
        <begin position="95"/>
        <end position="114"/>
    </location>
</feature>
<feature type="compositionally biased region" description="Polar residues" evidence="3">
    <location>
        <begin position="95"/>
        <end position="107"/>
    </location>
</feature>
<accession>A0ABN7AAM7</accession>
<protein>
    <submittedName>
        <fullName evidence="5">Insect cuticle protein</fullName>
    </submittedName>
</protein>
<gene>
    <name evidence="5" type="ORF">NTJ_01880</name>
</gene>
<dbReference type="Proteomes" id="UP001307889">
    <property type="component" value="Chromosome 1"/>
</dbReference>
<dbReference type="PANTHER" id="PTHR12236">
    <property type="entry name" value="STRUCTURAL CONTITUENT OF CUTICLE"/>
    <property type="match status" value="1"/>
</dbReference>
<dbReference type="PROSITE" id="PS51155">
    <property type="entry name" value="CHIT_BIND_RR_2"/>
    <property type="match status" value="1"/>
</dbReference>
<dbReference type="Pfam" id="PF00379">
    <property type="entry name" value="Chitin_bind_4"/>
    <property type="match status" value="1"/>
</dbReference>
<keyword evidence="1 2" id="KW-0193">Cuticle</keyword>
<feature type="signal peptide" evidence="4">
    <location>
        <begin position="1"/>
        <end position="18"/>
    </location>
</feature>
<evidence type="ECO:0000256" key="2">
    <source>
        <dbReference type="PROSITE-ProRule" id="PRU00497"/>
    </source>
</evidence>
<keyword evidence="4" id="KW-0732">Signal</keyword>
<reference evidence="5 6" key="1">
    <citation type="submission" date="2023-09" db="EMBL/GenBank/DDBJ databases">
        <title>Nesidiocoris tenuis whole genome shotgun sequence.</title>
        <authorList>
            <person name="Shibata T."/>
            <person name="Shimoda M."/>
            <person name="Kobayashi T."/>
            <person name="Uehara T."/>
        </authorList>
    </citation>
    <scope>NUCLEOTIDE SEQUENCE [LARGE SCALE GENOMIC DNA]</scope>
    <source>
        <strain evidence="5 6">Japan</strain>
    </source>
</reference>
<feature type="compositionally biased region" description="Polar residues" evidence="3">
    <location>
        <begin position="395"/>
        <end position="408"/>
    </location>
</feature>
<dbReference type="InterPro" id="IPR000618">
    <property type="entry name" value="Insect_cuticle"/>
</dbReference>
<feature type="region of interest" description="Disordered" evidence="3">
    <location>
        <begin position="301"/>
        <end position="324"/>
    </location>
</feature>
<feature type="chain" id="PRO_5045469409" evidence="4">
    <location>
        <begin position="19"/>
        <end position="433"/>
    </location>
</feature>
<dbReference type="InterPro" id="IPR031311">
    <property type="entry name" value="CHIT_BIND_RR_consensus"/>
</dbReference>
<dbReference type="PROSITE" id="PS00233">
    <property type="entry name" value="CHIT_BIND_RR_1"/>
    <property type="match status" value="1"/>
</dbReference>
<organism evidence="5 6">
    <name type="scientific">Nesidiocoris tenuis</name>
    <dbReference type="NCBI Taxonomy" id="355587"/>
    <lineage>
        <taxon>Eukaryota</taxon>
        <taxon>Metazoa</taxon>
        <taxon>Ecdysozoa</taxon>
        <taxon>Arthropoda</taxon>
        <taxon>Hexapoda</taxon>
        <taxon>Insecta</taxon>
        <taxon>Pterygota</taxon>
        <taxon>Neoptera</taxon>
        <taxon>Paraneoptera</taxon>
        <taxon>Hemiptera</taxon>
        <taxon>Heteroptera</taxon>
        <taxon>Panheteroptera</taxon>
        <taxon>Cimicomorpha</taxon>
        <taxon>Miridae</taxon>
        <taxon>Dicyphina</taxon>
        <taxon>Nesidiocoris</taxon>
    </lineage>
</organism>
<evidence type="ECO:0000256" key="3">
    <source>
        <dbReference type="SAM" id="MobiDB-lite"/>
    </source>
</evidence>
<evidence type="ECO:0000313" key="5">
    <source>
        <dbReference type="EMBL" id="BES89073.1"/>
    </source>
</evidence>
<name>A0ABN7AAM7_9HEMI</name>
<keyword evidence="6" id="KW-1185">Reference proteome</keyword>
<dbReference type="PANTHER" id="PTHR12236:SF79">
    <property type="entry name" value="CUTICULAR PROTEIN 50CB-RELATED"/>
    <property type="match status" value="1"/>
</dbReference>
<evidence type="ECO:0000313" key="6">
    <source>
        <dbReference type="Proteomes" id="UP001307889"/>
    </source>
</evidence>
<sequence>MLAYQVAVTCLLVAGASTLEVGVPERFLRPRNFNPHPYALEESRQYLEETVGLAQDVSSLPHPYQFFRRPETRDEPRTSGAPIQFPKVPEAAQIPTQQPATRLNSPSRPAPKPQLSYYDAINDLSQDELSLQNAIGGSQQYREPLRVAYLSRVPQVAPIAPAPPAPAPPPPQQYHAIPDELPRSLYRSNSLAPKNYAFSYAVKDGDHGDDFSHSQAHHGAQTKGEYRVKLPDGRVQVVSYTADDNGYKADVRYDNEENSVEPAYQQPLVKYKPVYKTGAPKHIYRPAYHLQQGAERQYTPIHEGQSNGEPPASQVFPGSPDAGQLVKSTGTPVAIAYAVSSTPQPPKAINGHRFLAVGGGPRQQYYSVGGSSTPAPQYYSVGGSSTPQYYDDGQQESSGLFYPSSTVAPQYLEGSPSPAPQRHNFYFVQNQNQ</sequence>
<feature type="region of interest" description="Disordered" evidence="3">
    <location>
        <begin position="378"/>
        <end position="423"/>
    </location>
</feature>
<proteinExistence type="predicted"/>
<dbReference type="InterPro" id="IPR051217">
    <property type="entry name" value="Insect_Cuticle_Struc_Prot"/>
</dbReference>